<evidence type="ECO:0000259" key="2">
    <source>
        <dbReference type="Pfam" id="PF01636"/>
    </source>
</evidence>
<proteinExistence type="inferred from homology"/>
<keyword evidence="4" id="KW-1185">Reference proteome</keyword>
<reference evidence="3" key="1">
    <citation type="submission" date="2021-02" db="EMBL/GenBank/DDBJ databases">
        <title>Sequencing the genomes of 1000 actinobacteria strains.</title>
        <authorList>
            <person name="Klenk H.-P."/>
        </authorList>
    </citation>
    <scope>NUCLEOTIDE SEQUENCE</scope>
    <source>
        <strain evidence="3">DSM 22850</strain>
    </source>
</reference>
<organism evidence="3 4">
    <name type="scientific">Leucobacter exalbidus</name>
    <dbReference type="NCBI Taxonomy" id="662960"/>
    <lineage>
        <taxon>Bacteria</taxon>
        <taxon>Bacillati</taxon>
        <taxon>Actinomycetota</taxon>
        <taxon>Actinomycetes</taxon>
        <taxon>Micrococcales</taxon>
        <taxon>Microbacteriaceae</taxon>
        <taxon>Leucobacter</taxon>
    </lineage>
</organism>
<dbReference type="PANTHER" id="PTHR21064:SF6">
    <property type="entry name" value="AMINOGLYCOSIDE PHOSPHOTRANSFERASE DOMAIN-CONTAINING PROTEIN"/>
    <property type="match status" value="1"/>
</dbReference>
<dbReference type="InterPro" id="IPR050249">
    <property type="entry name" value="Pseudomonas-type_ThrB"/>
</dbReference>
<keyword evidence="3" id="KW-0808">Transferase</keyword>
<gene>
    <name evidence="3" type="ORF">JOF28_002579</name>
</gene>
<evidence type="ECO:0000256" key="1">
    <source>
        <dbReference type="ARBA" id="ARBA00038240"/>
    </source>
</evidence>
<feature type="domain" description="Aminoglycoside phosphotransferase" evidence="2">
    <location>
        <begin position="27"/>
        <end position="259"/>
    </location>
</feature>
<dbReference type="Proteomes" id="UP000675163">
    <property type="component" value="Unassembled WGS sequence"/>
</dbReference>
<keyword evidence="3" id="KW-0418">Kinase</keyword>
<dbReference type="EMBL" id="JAFIDA010000001">
    <property type="protein sequence ID" value="MBP1327347.1"/>
    <property type="molecule type" value="Genomic_DNA"/>
</dbReference>
<protein>
    <submittedName>
        <fullName evidence="3">Ser/Thr protein kinase RdoA (MazF antagonist)</fullName>
    </submittedName>
</protein>
<dbReference type="GO" id="GO:0019202">
    <property type="term" value="F:amino acid kinase activity"/>
    <property type="evidence" value="ECO:0007669"/>
    <property type="project" value="TreeGrafter"/>
</dbReference>
<name>A0A940T4L0_9MICO</name>
<dbReference type="InterPro" id="IPR002575">
    <property type="entry name" value="Aminoglycoside_PTrfase"/>
</dbReference>
<dbReference type="Pfam" id="PF01636">
    <property type="entry name" value="APH"/>
    <property type="match status" value="1"/>
</dbReference>
<sequence>MLSAAQARPVLLRTHAIRASSLTVLGSELASTFRAETDTGAYAVKMQASGPRDFAVQLWRAEIADRLASLGHRVPEQVHTPDGALAALDEAGSAAPVFVSVTRWVDAVPYASAVAEPGAGARFGAHLGATAALLQRDLAGFPGPPRPLAHTWAAHTTADTIAQHTALLPAGPARDIGEAALLLHGRFIAPVAASLPRALVHQDLHDDNVLVGADGKIAAIIDFDDMLVGWRVAEPAIAAAYLARAADDPLAALRAVADGWQSELPFTTAEAETFAPIAAMRLALNTVVWASRMSGDRAGYAAARAQGSAAAFQVIAATLASPALTRPAAPRTRAHQHHRFAR</sequence>
<dbReference type="Gene3D" id="3.90.1200.10">
    <property type="match status" value="1"/>
</dbReference>
<comment type="similarity">
    <text evidence="1">Belongs to the pseudomonas-type ThrB family.</text>
</comment>
<evidence type="ECO:0000313" key="3">
    <source>
        <dbReference type="EMBL" id="MBP1327347.1"/>
    </source>
</evidence>
<dbReference type="AlphaFoldDB" id="A0A940T4L0"/>
<evidence type="ECO:0000313" key="4">
    <source>
        <dbReference type="Proteomes" id="UP000675163"/>
    </source>
</evidence>
<dbReference type="SUPFAM" id="SSF56112">
    <property type="entry name" value="Protein kinase-like (PK-like)"/>
    <property type="match status" value="1"/>
</dbReference>
<accession>A0A940T4L0</accession>
<dbReference type="RefSeq" id="WP_209706113.1">
    <property type="nucleotide sequence ID" value="NZ_JAFIDA010000001.1"/>
</dbReference>
<dbReference type="PANTHER" id="PTHR21064">
    <property type="entry name" value="AMINOGLYCOSIDE PHOSPHOTRANSFERASE DOMAIN-CONTAINING PROTEIN-RELATED"/>
    <property type="match status" value="1"/>
</dbReference>
<comment type="caution">
    <text evidence="3">The sequence shown here is derived from an EMBL/GenBank/DDBJ whole genome shotgun (WGS) entry which is preliminary data.</text>
</comment>
<dbReference type="InterPro" id="IPR011009">
    <property type="entry name" value="Kinase-like_dom_sf"/>
</dbReference>